<keyword evidence="3" id="KW-0813">Transport</keyword>
<dbReference type="Gene3D" id="1.20.1730.10">
    <property type="entry name" value="Sodium/glucose cotransporter"/>
    <property type="match status" value="1"/>
</dbReference>
<evidence type="ECO:0000256" key="13">
    <source>
        <dbReference type="SAM" id="Phobius"/>
    </source>
</evidence>
<feature type="transmembrane region" description="Helical" evidence="13">
    <location>
        <begin position="367"/>
        <end position="386"/>
    </location>
</feature>
<dbReference type="InterPro" id="IPR038377">
    <property type="entry name" value="Na/Glc_symporter_sf"/>
</dbReference>
<feature type="transmembrane region" description="Helical" evidence="13">
    <location>
        <begin position="543"/>
        <end position="562"/>
    </location>
</feature>
<evidence type="ECO:0000256" key="2">
    <source>
        <dbReference type="ARBA" id="ARBA00006434"/>
    </source>
</evidence>
<dbReference type="GO" id="GO:0005886">
    <property type="term" value="C:plasma membrane"/>
    <property type="evidence" value="ECO:0007669"/>
    <property type="project" value="UniProtKB-SubCell"/>
</dbReference>
<evidence type="ECO:0000256" key="5">
    <source>
        <dbReference type="ARBA" id="ARBA00022692"/>
    </source>
</evidence>
<feature type="transmembrane region" description="Helical" evidence="13">
    <location>
        <begin position="407"/>
        <end position="430"/>
    </location>
</feature>
<gene>
    <name evidence="15 16" type="primary">LOC117576209</name>
</gene>
<dbReference type="GO" id="GO:0006814">
    <property type="term" value="P:sodium ion transport"/>
    <property type="evidence" value="ECO:0007669"/>
    <property type="project" value="UniProtKB-KW"/>
</dbReference>
<dbReference type="NCBIfam" id="TIGR00813">
    <property type="entry name" value="sss"/>
    <property type="match status" value="1"/>
</dbReference>
<feature type="transmembrane region" description="Helical" evidence="13">
    <location>
        <begin position="284"/>
        <end position="304"/>
    </location>
</feature>
<dbReference type="Proteomes" id="UP000515160">
    <property type="component" value="Chromosome 2R"/>
</dbReference>
<sequence length="711" mass="76335">MSTTIKEAGTTTMDPLPSTDSTSTVANAITQTVQFIISSTTSTPKPPSSSHSIASTASLTTMPTTAAATTAATTAELASAATTAATTTATAAIGIEKLSVSDLSTALQHFGIVDYIVFIAMLVVCAVIGFYFGFIEKKQKKEKGQVPTDEKDGDGAGAAGNEERRGSEALDYLVGGRKMKVFPVALSLVASFVSGISLLGTSTEIYVYGTQYAFILITLAISGLISWYIFLPVFCNLQLTSSYEYFERRFDRRVRIFGSCLFVIMNILWQPICIYVPALTLNQVSGFSVHTIVPLTSLICILYTSIGGIKGVVWTDVIQGVVMVGAMAFVIVKGTYDLGGLSVVLERNRQYDRLVGPDMTFDPTVRMGVLALFIGGAFFKTQANCINQAAVQRFMTLPNIKAVKQTLIIALTGFIIVMAMCIYIGMLAFAEYYHCDPISTGLARAKDQVIPLYVMQSAGVIPGVVGLFVAGVFSAALSSLSTALNSLSAVVLKDFIEPYRSRPLTERQTAYVLRAVVIVFGLISMASVPIVQKLGMVMQLSSTVAAITCGPLLGAFSIGMLIPTVKTESLLTGISLAASFVSYIVVRAQIALATGQLTFPTKPVSVEDCDYSFELAANWNATSTSSSATTHSKSFSLHEVSFLWYTCIGAMGTILCSLLATLYFGKQDVRKVDKELVAPVLHKYWYGSYESVSSKDDKELFNLQESINTAQ</sequence>
<evidence type="ECO:0000256" key="12">
    <source>
        <dbReference type="SAM" id="MobiDB-lite"/>
    </source>
</evidence>
<feature type="transmembrane region" description="Helical" evidence="13">
    <location>
        <begin position="642"/>
        <end position="664"/>
    </location>
</feature>
<evidence type="ECO:0000256" key="8">
    <source>
        <dbReference type="ARBA" id="ARBA00023065"/>
    </source>
</evidence>
<protein>
    <submittedName>
        <fullName evidence="15 16">Sodium-coupled monocarboxylate transporter 1 isoform X1</fullName>
    </submittedName>
</protein>
<feature type="transmembrane region" description="Helical" evidence="13">
    <location>
        <begin position="256"/>
        <end position="278"/>
    </location>
</feature>
<dbReference type="OrthoDB" id="6132759at2759"/>
<evidence type="ECO:0000313" key="15">
    <source>
        <dbReference type="RefSeq" id="XP_034116701.1"/>
    </source>
</evidence>
<evidence type="ECO:0000313" key="16">
    <source>
        <dbReference type="RefSeq" id="XP_051862361.1"/>
    </source>
</evidence>
<evidence type="ECO:0000256" key="4">
    <source>
        <dbReference type="ARBA" id="ARBA00022475"/>
    </source>
</evidence>
<evidence type="ECO:0000256" key="3">
    <source>
        <dbReference type="ARBA" id="ARBA00022448"/>
    </source>
</evidence>
<feature type="transmembrane region" description="Helical" evidence="13">
    <location>
        <begin position="450"/>
        <end position="477"/>
    </location>
</feature>
<evidence type="ECO:0000256" key="7">
    <source>
        <dbReference type="ARBA" id="ARBA00023053"/>
    </source>
</evidence>
<evidence type="ECO:0000256" key="11">
    <source>
        <dbReference type="RuleBase" id="RU362091"/>
    </source>
</evidence>
<keyword evidence="4" id="KW-1003">Cell membrane</keyword>
<evidence type="ECO:0000256" key="10">
    <source>
        <dbReference type="ARBA" id="ARBA00023201"/>
    </source>
</evidence>
<keyword evidence="10" id="KW-0739">Sodium transport</keyword>
<dbReference type="InterPro" id="IPR001734">
    <property type="entry name" value="Na/solute_symporter"/>
</dbReference>
<reference evidence="15 16" key="1">
    <citation type="submission" date="2025-04" db="UniProtKB">
        <authorList>
            <consortium name="RefSeq"/>
        </authorList>
    </citation>
    <scope>IDENTIFICATION</scope>
    <source>
        <strain evidence="15 16">15112-1751.03</strain>
        <tissue evidence="15 16">Whole Adult</tissue>
    </source>
</reference>
<keyword evidence="8" id="KW-0406">Ion transport</keyword>
<feature type="region of interest" description="Disordered" evidence="12">
    <location>
        <begin position="143"/>
        <end position="163"/>
    </location>
</feature>
<evidence type="ECO:0000313" key="14">
    <source>
        <dbReference type="Proteomes" id="UP000515160"/>
    </source>
</evidence>
<keyword evidence="6 13" id="KW-1133">Transmembrane helix</keyword>
<dbReference type="GO" id="GO:0015293">
    <property type="term" value="F:symporter activity"/>
    <property type="evidence" value="ECO:0007669"/>
    <property type="project" value="TreeGrafter"/>
</dbReference>
<keyword evidence="7" id="KW-0915">Sodium</keyword>
<dbReference type="PROSITE" id="PS50283">
    <property type="entry name" value="NA_SOLUT_SYMP_3"/>
    <property type="match status" value="1"/>
</dbReference>
<keyword evidence="9 13" id="KW-0472">Membrane</keyword>
<comment type="subcellular location">
    <subcellularLocation>
        <location evidence="1">Cell membrane</location>
        <topology evidence="1">Multi-pass membrane protein</topology>
    </subcellularLocation>
</comment>
<keyword evidence="5 13" id="KW-0812">Transmembrane</keyword>
<feature type="transmembrane region" description="Helical" evidence="13">
    <location>
        <begin position="569"/>
        <end position="590"/>
    </location>
</feature>
<dbReference type="RefSeq" id="XP_034116701.1">
    <property type="nucleotide sequence ID" value="XM_034260810.2"/>
</dbReference>
<feature type="transmembrane region" description="Helical" evidence="13">
    <location>
        <begin position="181"/>
        <end position="200"/>
    </location>
</feature>
<dbReference type="InterPro" id="IPR051163">
    <property type="entry name" value="Sodium:Solute_Symporter_SSF"/>
</dbReference>
<evidence type="ECO:0000256" key="9">
    <source>
        <dbReference type="ARBA" id="ARBA00023136"/>
    </source>
</evidence>
<name>A0A6P8XJH1_DROAB</name>
<dbReference type="AlphaFoldDB" id="A0A6P8XJH1"/>
<feature type="transmembrane region" description="Helical" evidence="13">
    <location>
        <begin position="212"/>
        <end position="235"/>
    </location>
</feature>
<comment type="similarity">
    <text evidence="2 11">Belongs to the sodium:solute symporter (SSF) (TC 2.A.21) family.</text>
</comment>
<proteinExistence type="inferred from homology"/>
<dbReference type="GeneID" id="117576209"/>
<feature type="transmembrane region" description="Helical" evidence="13">
    <location>
        <begin position="511"/>
        <end position="531"/>
    </location>
</feature>
<dbReference type="RefSeq" id="XP_051862361.1">
    <property type="nucleotide sequence ID" value="XM_052006401.1"/>
</dbReference>
<evidence type="ECO:0000256" key="6">
    <source>
        <dbReference type="ARBA" id="ARBA00022989"/>
    </source>
</evidence>
<accession>A0A6P8XJH1</accession>
<feature type="compositionally biased region" description="Basic and acidic residues" evidence="12">
    <location>
        <begin position="143"/>
        <end position="154"/>
    </location>
</feature>
<dbReference type="PANTHER" id="PTHR42985:SF5">
    <property type="entry name" value="FI02094P-RELATED"/>
    <property type="match status" value="1"/>
</dbReference>
<dbReference type="Pfam" id="PF00474">
    <property type="entry name" value="SSF"/>
    <property type="match status" value="1"/>
</dbReference>
<feature type="region of interest" description="Disordered" evidence="12">
    <location>
        <begin position="1"/>
        <end position="22"/>
    </location>
</feature>
<dbReference type="CDD" id="cd11492">
    <property type="entry name" value="SLC5sbd_NIS-SMVT"/>
    <property type="match status" value="1"/>
</dbReference>
<evidence type="ECO:0000256" key="1">
    <source>
        <dbReference type="ARBA" id="ARBA00004651"/>
    </source>
</evidence>
<organism evidence="14 15">
    <name type="scientific">Drosophila albomicans</name>
    <name type="common">Fruit fly</name>
    <dbReference type="NCBI Taxonomy" id="7291"/>
    <lineage>
        <taxon>Eukaryota</taxon>
        <taxon>Metazoa</taxon>
        <taxon>Ecdysozoa</taxon>
        <taxon>Arthropoda</taxon>
        <taxon>Hexapoda</taxon>
        <taxon>Insecta</taxon>
        <taxon>Pterygota</taxon>
        <taxon>Neoptera</taxon>
        <taxon>Endopterygota</taxon>
        <taxon>Diptera</taxon>
        <taxon>Brachycera</taxon>
        <taxon>Muscomorpha</taxon>
        <taxon>Ephydroidea</taxon>
        <taxon>Drosophilidae</taxon>
        <taxon>Drosophila</taxon>
    </lineage>
</organism>
<keyword evidence="14" id="KW-1185">Reference proteome</keyword>
<feature type="transmembrane region" description="Helical" evidence="13">
    <location>
        <begin position="112"/>
        <end position="134"/>
    </location>
</feature>
<dbReference type="CTD" id="43136"/>
<dbReference type="PANTHER" id="PTHR42985">
    <property type="entry name" value="SODIUM-COUPLED MONOCARBOXYLATE TRANSPORTER"/>
    <property type="match status" value="1"/>
</dbReference>